<sequence>MSKIPPNLLYLTIYNSTLRPTAPIPEEDEDAEEQAHILFYTSKERAVSRDRMLRQIGLAKALVNFSEMFNATDSCDSVHSQCKRLIMVSPEPDFWIHAGVEVAKVPRAPDEKGKGKVKEKPQATGKGKEKETDPAPTYDYLEGSVHDLSLRADIMCAYERFKLTHGSFTSLLSAVGQQALELQLERFFTVWAWSWNLEDGTDFRDQLGVPLHPSFRSVVPLLDRYSSELPSGSTSIFLTPPCIVPSTQYTAANHPSSLARHLLSLIPPAQPSSASMPVYDRDGTIKGKHLSDPDSASGKDPPKGQDSSANTFLGMPTVTMNVNWSWPGYLSFGRGPGKRTALEDPRKIPIPIDPLKTTETRPPEPVVDTSALEDAISGNMSISPSPSTETNSSGVDTTPAPSEEIATSPTSAEAVDVTTSNGSHTNDTHAFTDADSASLAPSIHSSVPSTPESPPPEFSTTSVYLSEPDTPLITARSKVHYVQKGQTMLAVVGLDEEVATGSPDLARTALTLLDEIETVITTDLVKLNSDLLPSASKILQPTDSHIISSNQYTVSSPGFSSKSSHLFAAQELQALDPDISEVFSRGLNPQHWHIARRGLGLNDNGIMNDGEVYMEVFRKEASLGDVDNVLAGVIRRCGLLDGPL</sequence>
<dbReference type="PANTHER" id="PTHR13056">
    <property type="entry name" value="VACUOLAR FUSION PROTEIN CCZ1 HOMOLOG-RELATED"/>
    <property type="match status" value="1"/>
</dbReference>
<organism evidence="4 5">
    <name type="scientific">Hypsizygus marmoreus</name>
    <name type="common">White beech mushroom</name>
    <name type="synonym">Agaricus marmoreus</name>
    <dbReference type="NCBI Taxonomy" id="39966"/>
    <lineage>
        <taxon>Eukaryota</taxon>
        <taxon>Fungi</taxon>
        <taxon>Dikarya</taxon>
        <taxon>Basidiomycota</taxon>
        <taxon>Agaricomycotina</taxon>
        <taxon>Agaricomycetes</taxon>
        <taxon>Agaricomycetidae</taxon>
        <taxon>Agaricales</taxon>
        <taxon>Tricholomatineae</taxon>
        <taxon>Lyophyllaceae</taxon>
        <taxon>Hypsizygus</taxon>
    </lineage>
</organism>
<accession>A0A369J1A0</accession>
<evidence type="ECO:0000313" key="5">
    <source>
        <dbReference type="Proteomes" id="UP000076154"/>
    </source>
</evidence>
<dbReference type="PANTHER" id="PTHR13056:SF0">
    <property type="entry name" value="VACUOLAR FUSION PROTEIN CCZ1 HOMOLOG-RELATED"/>
    <property type="match status" value="1"/>
</dbReference>
<dbReference type="Pfam" id="PF19031">
    <property type="entry name" value="Intu_longin_1"/>
    <property type="match status" value="1"/>
</dbReference>
<dbReference type="EMBL" id="LUEZ02000138">
    <property type="protein sequence ID" value="RDB15779.1"/>
    <property type="molecule type" value="Genomic_DNA"/>
</dbReference>
<dbReference type="Proteomes" id="UP000076154">
    <property type="component" value="Unassembled WGS sequence"/>
</dbReference>
<dbReference type="GO" id="GO:0016192">
    <property type="term" value="P:vesicle-mediated transport"/>
    <property type="evidence" value="ECO:0007669"/>
    <property type="project" value="InterPro"/>
</dbReference>
<evidence type="ECO:0000256" key="1">
    <source>
        <dbReference type="ARBA" id="ARBA00005352"/>
    </source>
</evidence>
<comment type="caution">
    <text evidence="4">The sequence shown here is derived from an EMBL/GenBank/DDBJ whole genome shotgun (WGS) entry which is preliminary data.</text>
</comment>
<dbReference type="STRING" id="39966.A0A369J1A0"/>
<feature type="compositionally biased region" description="Polar residues" evidence="2">
    <location>
        <begin position="378"/>
        <end position="425"/>
    </location>
</feature>
<reference evidence="4" key="1">
    <citation type="submission" date="2018-04" db="EMBL/GenBank/DDBJ databases">
        <title>Whole genome sequencing of Hypsizygus marmoreus.</title>
        <authorList>
            <person name="Choi I.-G."/>
            <person name="Min B."/>
            <person name="Kim J.-G."/>
            <person name="Kim S."/>
            <person name="Oh Y.-L."/>
            <person name="Kong W.-S."/>
            <person name="Park H."/>
            <person name="Jeong J."/>
            <person name="Song E.-S."/>
        </authorList>
    </citation>
    <scope>NUCLEOTIDE SEQUENCE [LARGE SCALE GENOMIC DNA]</scope>
    <source>
        <strain evidence="4">51987-8</strain>
    </source>
</reference>
<feature type="domain" description="CCZ1/INTU/HSP4 first Longin" evidence="3">
    <location>
        <begin position="28"/>
        <end position="108"/>
    </location>
</feature>
<evidence type="ECO:0000256" key="2">
    <source>
        <dbReference type="SAM" id="MobiDB-lite"/>
    </source>
</evidence>
<feature type="region of interest" description="Disordered" evidence="2">
    <location>
        <begin position="272"/>
        <end position="312"/>
    </location>
</feature>
<feature type="compositionally biased region" description="Basic and acidic residues" evidence="2">
    <location>
        <begin position="279"/>
        <end position="292"/>
    </location>
</feature>
<keyword evidence="5" id="KW-1185">Reference proteome</keyword>
<dbReference type="GO" id="GO:0035658">
    <property type="term" value="C:Mon1-Ccz1 complex"/>
    <property type="evidence" value="ECO:0007669"/>
    <property type="project" value="InterPro"/>
</dbReference>
<dbReference type="InParanoid" id="A0A369J1A0"/>
<dbReference type="InterPro" id="IPR043987">
    <property type="entry name" value="CCZ1/INTU/HSP4_longin_1"/>
</dbReference>
<feature type="region of interest" description="Disordered" evidence="2">
    <location>
        <begin position="107"/>
        <end position="138"/>
    </location>
</feature>
<proteinExistence type="inferred from homology"/>
<feature type="compositionally biased region" description="Basic and acidic residues" evidence="2">
    <location>
        <begin position="107"/>
        <end position="133"/>
    </location>
</feature>
<feature type="region of interest" description="Disordered" evidence="2">
    <location>
        <begin position="378"/>
        <end position="461"/>
    </location>
</feature>
<feature type="region of interest" description="Disordered" evidence="2">
    <location>
        <begin position="336"/>
        <end position="366"/>
    </location>
</feature>
<dbReference type="AlphaFoldDB" id="A0A369J1A0"/>
<protein>
    <submittedName>
        <fullName evidence="4">Vacuolar fusion protein CCZ1</fullName>
    </submittedName>
</protein>
<dbReference type="OrthoDB" id="240546at2759"/>
<name>A0A369J1A0_HYPMA</name>
<dbReference type="InterPro" id="IPR013176">
    <property type="entry name" value="Ccz1"/>
</dbReference>
<evidence type="ECO:0000259" key="3">
    <source>
        <dbReference type="Pfam" id="PF19031"/>
    </source>
</evidence>
<gene>
    <name evidence="4" type="ORF">Hypma_003706</name>
</gene>
<comment type="similarity">
    <text evidence="1">Belongs to the CCZ1 family.</text>
</comment>
<evidence type="ECO:0000313" key="4">
    <source>
        <dbReference type="EMBL" id="RDB15779.1"/>
    </source>
</evidence>